<accession>A0ABS5KET5</accession>
<evidence type="ECO:0000256" key="5">
    <source>
        <dbReference type="ARBA" id="ARBA00023163"/>
    </source>
</evidence>
<organism evidence="8 9">
    <name type="scientific">Carboxylicivirga mesophila</name>
    <dbReference type="NCBI Taxonomy" id="1166478"/>
    <lineage>
        <taxon>Bacteria</taxon>
        <taxon>Pseudomonadati</taxon>
        <taxon>Bacteroidota</taxon>
        <taxon>Bacteroidia</taxon>
        <taxon>Marinilabiliales</taxon>
        <taxon>Marinilabiliaceae</taxon>
        <taxon>Carboxylicivirga</taxon>
    </lineage>
</organism>
<evidence type="ECO:0000313" key="9">
    <source>
        <dbReference type="Proteomes" id="UP000721861"/>
    </source>
</evidence>
<keyword evidence="5" id="KW-0804">Transcription</keyword>
<evidence type="ECO:0000256" key="2">
    <source>
        <dbReference type="ARBA" id="ARBA00023015"/>
    </source>
</evidence>
<name>A0ABS5KET5_9BACT</name>
<comment type="similarity">
    <text evidence="1">Belongs to the sigma-70 factor family. ECF subfamily.</text>
</comment>
<dbReference type="InterPro" id="IPR013325">
    <property type="entry name" value="RNA_pol_sigma_r2"/>
</dbReference>
<evidence type="ECO:0000259" key="6">
    <source>
        <dbReference type="Pfam" id="PF04542"/>
    </source>
</evidence>
<evidence type="ECO:0000256" key="1">
    <source>
        <dbReference type="ARBA" id="ARBA00010641"/>
    </source>
</evidence>
<proteinExistence type="inferred from homology"/>
<dbReference type="Pfam" id="PF08281">
    <property type="entry name" value="Sigma70_r4_2"/>
    <property type="match status" value="1"/>
</dbReference>
<dbReference type="SUPFAM" id="SSF88659">
    <property type="entry name" value="Sigma3 and sigma4 domains of RNA polymerase sigma factors"/>
    <property type="match status" value="1"/>
</dbReference>
<dbReference type="RefSeq" id="WP_212230734.1">
    <property type="nucleotide sequence ID" value="NZ_JAGUCN010000028.1"/>
</dbReference>
<gene>
    <name evidence="8" type="ORF">KEM09_18995</name>
</gene>
<dbReference type="InterPro" id="IPR036388">
    <property type="entry name" value="WH-like_DNA-bd_sf"/>
</dbReference>
<dbReference type="InterPro" id="IPR039425">
    <property type="entry name" value="RNA_pol_sigma-70-like"/>
</dbReference>
<dbReference type="NCBIfam" id="TIGR02937">
    <property type="entry name" value="sigma70-ECF"/>
    <property type="match status" value="1"/>
</dbReference>
<feature type="domain" description="RNA polymerase sigma-70 region 2" evidence="6">
    <location>
        <begin position="21"/>
        <end position="88"/>
    </location>
</feature>
<dbReference type="InterPro" id="IPR013249">
    <property type="entry name" value="RNA_pol_sigma70_r4_t2"/>
</dbReference>
<evidence type="ECO:0000259" key="7">
    <source>
        <dbReference type="Pfam" id="PF08281"/>
    </source>
</evidence>
<sequence length="178" mass="20512">MTEEQLINSSKQGNKLAFAQLIDKYTGYLYQLVFRIINNEEESKDVLQDTFIVVWQKLSQYDAGKSKFTTWLYTIATRQAISSLRKRKHLIPVDDGVMSKYCEDAHYQLANKEVGGLILKATKNLSPLQKVVFVLRDVEELEVDEVRQITGLSAKQIKDNLYLARKLVRECLMKYGKG</sequence>
<evidence type="ECO:0000256" key="4">
    <source>
        <dbReference type="ARBA" id="ARBA00023125"/>
    </source>
</evidence>
<protein>
    <submittedName>
        <fullName evidence="8">RNA polymerase sigma factor</fullName>
    </submittedName>
</protein>
<dbReference type="Pfam" id="PF04542">
    <property type="entry name" value="Sigma70_r2"/>
    <property type="match status" value="1"/>
</dbReference>
<comment type="caution">
    <text evidence="8">The sequence shown here is derived from an EMBL/GenBank/DDBJ whole genome shotgun (WGS) entry which is preliminary data.</text>
</comment>
<dbReference type="InterPro" id="IPR007627">
    <property type="entry name" value="RNA_pol_sigma70_r2"/>
</dbReference>
<dbReference type="Gene3D" id="1.10.10.10">
    <property type="entry name" value="Winged helix-like DNA-binding domain superfamily/Winged helix DNA-binding domain"/>
    <property type="match status" value="1"/>
</dbReference>
<reference evidence="8 9" key="1">
    <citation type="journal article" date="2014" name="Int. J. Syst. Evol. Microbiol.">
        <title>Carboxylicivirga gen. nov. in the family Marinilabiliaceae with two novel species, Carboxylicivirga mesophila sp. nov. and Carboxylicivirga taeanensis sp. nov., and reclassification of Cytophaga fermentans as Saccharicrinis fermentans gen. nov., comb. nov.</title>
        <authorList>
            <person name="Yang S.H."/>
            <person name="Seo H.S."/>
            <person name="Woo J.H."/>
            <person name="Oh H.M."/>
            <person name="Jang H."/>
            <person name="Lee J.H."/>
            <person name="Kim S.J."/>
            <person name="Kwon K.K."/>
        </authorList>
    </citation>
    <scope>NUCLEOTIDE SEQUENCE [LARGE SCALE GENOMIC DNA]</scope>
    <source>
        <strain evidence="8 9">JCM 18290</strain>
    </source>
</reference>
<keyword evidence="3" id="KW-0731">Sigma factor</keyword>
<dbReference type="EMBL" id="JAGUCN010000028">
    <property type="protein sequence ID" value="MBS2213505.1"/>
    <property type="molecule type" value="Genomic_DNA"/>
</dbReference>
<dbReference type="InterPro" id="IPR013324">
    <property type="entry name" value="RNA_pol_sigma_r3/r4-like"/>
</dbReference>
<dbReference type="Proteomes" id="UP000721861">
    <property type="component" value="Unassembled WGS sequence"/>
</dbReference>
<dbReference type="InterPro" id="IPR014284">
    <property type="entry name" value="RNA_pol_sigma-70_dom"/>
</dbReference>
<dbReference type="PANTHER" id="PTHR43133:SF8">
    <property type="entry name" value="RNA POLYMERASE SIGMA FACTOR HI_1459-RELATED"/>
    <property type="match status" value="1"/>
</dbReference>
<dbReference type="SUPFAM" id="SSF88946">
    <property type="entry name" value="Sigma2 domain of RNA polymerase sigma factors"/>
    <property type="match status" value="1"/>
</dbReference>
<dbReference type="PANTHER" id="PTHR43133">
    <property type="entry name" value="RNA POLYMERASE ECF-TYPE SIGMA FACTO"/>
    <property type="match status" value="1"/>
</dbReference>
<evidence type="ECO:0000256" key="3">
    <source>
        <dbReference type="ARBA" id="ARBA00023082"/>
    </source>
</evidence>
<keyword evidence="2" id="KW-0805">Transcription regulation</keyword>
<evidence type="ECO:0000313" key="8">
    <source>
        <dbReference type="EMBL" id="MBS2213505.1"/>
    </source>
</evidence>
<feature type="domain" description="RNA polymerase sigma factor 70 region 4 type 2" evidence="7">
    <location>
        <begin position="118"/>
        <end position="166"/>
    </location>
</feature>
<keyword evidence="9" id="KW-1185">Reference proteome</keyword>
<dbReference type="Gene3D" id="1.10.1740.10">
    <property type="match status" value="1"/>
</dbReference>
<keyword evidence="4" id="KW-0238">DNA-binding</keyword>